<evidence type="ECO:0000313" key="11">
    <source>
        <dbReference type="Proteomes" id="UP000244069"/>
    </source>
</evidence>
<dbReference type="InterPro" id="IPR051310">
    <property type="entry name" value="MCP_chemotaxis"/>
</dbReference>
<dbReference type="SMART" id="SM00304">
    <property type="entry name" value="HAMP"/>
    <property type="match status" value="2"/>
</dbReference>
<evidence type="ECO:0000256" key="1">
    <source>
        <dbReference type="ARBA" id="ARBA00004370"/>
    </source>
</evidence>
<feature type="domain" description="Methyl-accepting transducer" evidence="8">
    <location>
        <begin position="265"/>
        <end position="480"/>
    </location>
</feature>
<dbReference type="PRINTS" id="PR00260">
    <property type="entry name" value="CHEMTRNSDUCR"/>
</dbReference>
<dbReference type="AlphaFoldDB" id="A0A2T6AW59"/>
<evidence type="ECO:0000256" key="5">
    <source>
        <dbReference type="SAM" id="Coils"/>
    </source>
</evidence>
<feature type="compositionally biased region" description="Polar residues" evidence="6">
    <location>
        <begin position="269"/>
        <end position="286"/>
    </location>
</feature>
<dbReference type="GO" id="GO:0006935">
    <property type="term" value="P:chemotaxis"/>
    <property type="evidence" value="ECO:0007669"/>
    <property type="project" value="UniProtKB-KW"/>
</dbReference>
<dbReference type="InterPro" id="IPR003660">
    <property type="entry name" value="HAMP_dom"/>
</dbReference>
<dbReference type="EMBL" id="QBKN01000010">
    <property type="protein sequence ID" value="PTX48050.1"/>
    <property type="molecule type" value="Genomic_DNA"/>
</dbReference>
<comment type="caution">
    <text evidence="10">The sequence shown here is derived from an EMBL/GenBank/DDBJ whole genome shotgun (WGS) entry which is preliminary data.</text>
</comment>
<dbReference type="Pfam" id="PF12729">
    <property type="entry name" value="4HB_MCP_1"/>
    <property type="match status" value="1"/>
</dbReference>
<organism evidence="10 11">
    <name type="scientific">Allosediminivita pacifica</name>
    <dbReference type="NCBI Taxonomy" id="1267769"/>
    <lineage>
        <taxon>Bacteria</taxon>
        <taxon>Pseudomonadati</taxon>
        <taxon>Pseudomonadota</taxon>
        <taxon>Alphaproteobacteria</taxon>
        <taxon>Rhodobacterales</taxon>
        <taxon>Paracoccaceae</taxon>
        <taxon>Allosediminivita</taxon>
    </lineage>
</organism>
<feature type="domain" description="HAMP" evidence="9">
    <location>
        <begin position="208"/>
        <end position="260"/>
    </location>
</feature>
<evidence type="ECO:0000259" key="8">
    <source>
        <dbReference type="PROSITE" id="PS50111"/>
    </source>
</evidence>
<gene>
    <name evidence="10" type="ORF">C8N44_11049</name>
</gene>
<feature type="region of interest" description="Disordered" evidence="6">
    <location>
        <begin position="269"/>
        <end position="334"/>
    </location>
</feature>
<evidence type="ECO:0000256" key="2">
    <source>
        <dbReference type="ARBA" id="ARBA00022500"/>
    </source>
</evidence>
<dbReference type="Pfam" id="PF00015">
    <property type="entry name" value="MCPsignal"/>
    <property type="match status" value="1"/>
</dbReference>
<dbReference type="PANTHER" id="PTHR43531">
    <property type="entry name" value="PROTEIN ICFG"/>
    <property type="match status" value="1"/>
</dbReference>
<keyword evidence="7" id="KW-0812">Transmembrane</keyword>
<evidence type="ECO:0000256" key="6">
    <source>
        <dbReference type="SAM" id="MobiDB-lite"/>
    </source>
</evidence>
<dbReference type="InterPro" id="IPR024478">
    <property type="entry name" value="HlyB_4HB_MCP"/>
</dbReference>
<proteinExistence type="inferred from homology"/>
<dbReference type="Proteomes" id="UP000244069">
    <property type="component" value="Unassembled WGS sequence"/>
</dbReference>
<feature type="compositionally biased region" description="Low complexity" evidence="6">
    <location>
        <begin position="287"/>
        <end position="306"/>
    </location>
</feature>
<protein>
    <submittedName>
        <fullName evidence="10">Methyl-accepting chemotaxis protein</fullName>
    </submittedName>
</protein>
<name>A0A2T6AW59_9RHOB</name>
<keyword evidence="4" id="KW-0807">Transducer</keyword>
<accession>A0A2T6AW59</accession>
<dbReference type="GO" id="GO:0004888">
    <property type="term" value="F:transmembrane signaling receptor activity"/>
    <property type="evidence" value="ECO:0007669"/>
    <property type="project" value="InterPro"/>
</dbReference>
<sequence>MRLTLKTKLAVTLLLLIAATAAGSIFALGRMAQMNDRVGDIVNTRVARVRLAEGLAVEQVKIQRHVRDYILANTAAQQSEVMQRMEGDRADHARILEELYGIADEDGRRELDVYRELAPQIRDANIRAMELADTGDTRGAFRILFDEAADDWRQMEDQLDELLETATANLANADAAANANYLSTRTTMIGLLIGVLISGALAGAWIVLSISRGLRQAVAFSEQVAEGDLSHTVQVRTNDEIADLLKALNSMAQRLRGIVEEVQSGSANVSTGATEMASTSQQLSQGATEQASSTEEASSSMEQMTANIRQTADNARETEQMAAKSADDARSSGQAVTDAVTAMKTIAERILIVQEIARQTDLLALNAAVEAARAGEHGRGFAVVASEVRKLAERSQTAAGEISGLSADTVKAAEAAGSMLDGLVPDIERTAQLVSQISGASQELATGAAQVNQAIQQLDKVTQENTSAAEELSSTAEELSAQAETLTGAMAFFRLGTAIPAPRAAKPQHSARPSARKRSQPSSGGFDFDMSVEEDDLDAAFTRGRSAA</sequence>
<dbReference type="InterPro" id="IPR004089">
    <property type="entry name" value="MCPsignal_dom"/>
</dbReference>
<feature type="transmembrane region" description="Helical" evidence="7">
    <location>
        <begin position="188"/>
        <end position="208"/>
    </location>
</feature>
<dbReference type="PROSITE" id="PS50111">
    <property type="entry name" value="CHEMOTAXIS_TRANSDUC_2"/>
    <property type="match status" value="1"/>
</dbReference>
<keyword evidence="7" id="KW-1133">Transmembrane helix</keyword>
<dbReference type="GO" id="GO:0005886">
    <property type="term" value="C:plasma membrane"/>
    <property type="evidence" value="ECO:0007669"/>
    <property type="project" value="TreeGrafter"/>
</dbReference>
<dbReference type="CDD" id="cd06225">
    <property type="entry name" value="HAMP"/>
    <property type="match status" value="1"/>
</dbReference>
<comment type="similarity">
    <text evidence="3">Belongs to the methyl-accepting chemotaxis (MCP) protein family.</text>
</comment>
<dbReference type="Gene3D" id="1.10.287.950">
    <property type="entry name" value="Methyl-accepting chemotaxis protein"/>
    <property type="match status" value="1"/>
</dbReference>
<evidence type="ECO:0000256" key="7">
    <source>
        <dbReference type="SAM" id="Phobius"/>
    </source>
</evidence>
<dbReference type="Pfam" id="PF00672">
    <property type="entry name" value="HAMP"/>
    <property type="match status" value="1"/>
</dbReference>
<dbReference type="SUPFAM" id="SSF58104">
    <property type="entry name" value="Methyl-accepting chemotaxis protein (MCP) signaling domain"/>
    <property type="match status" value="1"/>
</dbReference>
<comment type="subcellular location">
    <subcellularLocation>
        <location evidence="1">Membrane</location>
    </subcellularLocation>
</comment>
<keyword evidence="5" id="KW-0175">Coiled coil</keyword>
<feature type="compositionally biased region" description="Basic and acidic residues" evidence="6">
    <location>
        <begin position="314"/>
        <end position="330"/>
    </location>
</feature>
<keyword evidence="11" id="KW-1185">Reference proteome</keyword>
<reference evidence="10 11" key="1">
    <citation type="submission" date="2018-04" db="EMBL/GenBank/DDBJ databases">
        <title>Genomic Encyclopedia of Archaeal and Bacterial Type Strains, Phase II (KMG-II): from individual species to whole genera.</title>
        <authorList>
            <person name="Goeker M."/>
        </authorList>
    </citation>
    <scope>NUCLEOTIDE SEQUENCE [LARGE SCALE GENOMIC DNA]</scope>
    <source>
        <strain evidence="10 11">DSM 29329</strain>
    </source>
</reference>
<feature type="region of interest" description="Disordered" evidence="6">
    <location>
        <begin position="502"/>
        <end position="531"/>
    </location>
</feature>
<dbReference type="InterPro" id="IPR004090">
    <property type="entry name" value="Chemotax_Me-accpt_rcpt"/>
</dbReference>
<dbReference type="RefSeq" id="WP_107975967.1">
    <property type="nucleotide sequence ID" value="NZ_BMEZ01000012.1"/>
</dbReference>
<dbReference type="SMART" id="SM00283">
    <property type="entry name" value="MA"/>
    <property type="match status" value="1"/>
</dbReference>
<dbReference type="GO" id="GO:0007165">
    <property type="term" value="P:signal transduction"/>
    <property type="evidence" value="ECO:0007669"/>
    <property type="project" value="UniProtKB-KW"/>
</dbReference>
<evidence type="ECO:0000259" key="9">
    <source>
        <dbReference type="PROSITE" id="PS50885"/>
    </source>
</evidence>
<feature type="coiled-coil region" evidence="5">
    <location>
        <begin position="451"/>
        <end position="489"/>
    </location>
</feature>
<keyword evidence="7" id="KW-0472">Membrane</keyword>
<evidence type="ECO:0000256" key="4">
    <source>
        <dbReference type="PROSITE-ProRule" id="PRU00284"/>
    </source>
</evidence>
<keyword evidence="2" id="KW-0145">Chemotaxis</keyword>
<dbReference type="FunFam" id="1.10.287.950:FF:000001">
    <property type="entry name" value="Methyl-accepting chemotaxis sensory transducer"/>
    <property type="match status" value="1"/>
</dbReference>
<dbReference type="PROSITE" id="PS50885">
    <property type="entry name" value="HAMP"/>
    <property type="match status" value="1"/>
</dbReference>
<dbReference type="OrthoDB" id="9814362at2"/>
<dbReference type="PANTHER" id="PTHR43531:SF11">
    <property type="entry name" value="METHYL-ACCEPTING CHEMOTAXIS PROTEIN 3"/>
    <property type="match status" value="1"/>
</dbReference>
<evidence type="ECO:0000313" key="10">
    <source>
        <dbReference type="EMBL" id="PTX48050.1"/>
    </source>
</evidence>
<evidence type="ECO:0000256" key="3">
    <source>
        <dbReference type="ARBA" id="ARBA00029447"/>
    </source>
</evidence>